<dbReference type="GO" id="GO:0046677">
    <property type="term" value="P:response to antibiotic"/>
    <property type="evidence" value="ECO:0007669"/>
    <property type="project" value="TreeGrafter"/>
</dbReference>
<dbReference type="NCBIfam" id="TIGR01730">
    <property type="entry name" value="RND_mfp"/>
    <property type="match status" value="1"/>
</dbReference>
<feature type="domain" description="Multidrug resistance protein MdtA-like beta-barrel" evidence="6">
    <location>
        <begin position="222"/>
        <end position="311"/>
    </location>
</feature>
<evidence type="ECO:0000259" key="4">
    <source>
        <dbReference type="Pfam" id="PF25876"/>
    </source>
</evidence>
<dbReference type="Proteomes" id="UP000007845">
    <property type="component" value="Chromosome"/>
</dbReference>
<dbReference type="HOGENOM" id="CLU_018816_2_1_7"/>
<dbReference type="GO" id="GO:0022857">
    <property type="term" value="F:transmembrane transporter activity"/>
    <property type="evidence" value="ECO:0007669"/>
    <property type="project" value="InterPro"/>
</dbReference>
<proteinExistence type="inferred from homology"/>
<dbReference type="PANTHER" id="PTHR30158:SF3">
    <property type="entry name" value="MULTIDRUG EFFLUX PUMP SUBUNIT ACRA-RELATED"/>
    <property type="match status" value="1"/>
</dbReference>
<evidence type="ECO:0000256" key="3">
    <source>
        <dbReference type="SAM" id="MobiDB-lite"/>
    </source>
</evidence>
<name>F0JJG4_9BACT</name>
<dbReference type="InterPro" id="IPR058627">
    <property type="entry name" value="MdtA-like_C"/>
</dbReference>
<evidence type="ECO:0000313" key="9">
    <source>
        <dbReference type="Proteomes" id="UP000007845"/>
    </source>
</evidence>
<comment type="subcellular location">
    <subcellularLocation>
        <location evidence="1">Cell envelope</location>
    </subcellularLocation>
</comment>
<gene>
    <name evidence="8" type="ORF">DND132_2860</name>
</gene>
<feature type="region of interest" description="Disordered" evidence="3">
    <location>
        <begin position="392"/>
        <end position="414"/>
    </location>
</feature>
<dbReference type="SMR" id="F0JJG4"/>
<evidence type="ECO:0000259" key="5">
    <source>
        <dbReference type="Pfam" id="PF25917"/>
    </source>
</evidence>
<evidence type="ECO:0000256" key="2">
    <source>
        <dbReference type="ARBA" id="ARBA00009477"/>
    </source>
</evidence>
<dbReference type="SUPFAM" id="SSF111369">
    <property type="entry name" value="HlyD-like secretion proteins"/>
    <property type="match status" value="1"/>
</dbReference>
<dbReference type="InterPro" id="IPR058626">
    <property type="entry name" value="MdtA-like_b-barrel"/>
</dbReference>
<dbReference type="Pfam" id="PF25917">
    <property type="entry name" value="BSH_RND"/>
    <property type="match status" value="1"/>
</dbReference>
<dbReference type="Pfam" id="PF25944">
    <property type="entry name" value="Beta-barrel_RND"/>
    <property type="match status" value="1"/>
</dbReference>
<dbReference type="AlphaFoldDB" id="F0JJG4"/>
<feature type="domain" description="Multidrug resistance protein MdtA-like C-terminal permuted SH3" evidence="7">
    <location>
        <begin position="317"/>
        <end position="376"/>
    </location>
</feature>
<accession>F0JJG4</accession>
<feature type="domain" description="Multidrug resistance protein MdtA-like barrel-sandwich hybrid" evidence="5">
    <location>
        <begin position="76"/>
        <end position="217"/>
    </location>
</feature>
<dbReference type="Gene3D" id="1.10.287.470">
    <property type="entry name" value="Helix hairpin bin"/>
    <property type="match status" value="1"/>
</dbReference>
<keyword evidence="9" id="KW-1185">Reference proteome</keyword>
<dbReference type="STRING" id="641491.DND132_2860"/>
<dbReference type="InterPro" id="IPR058625">
    <property type="entry name" value="MdtA-like_BSH"/>
</dbReference>
<dbReference type="KEGG" id="ddn:DND132_2860"/>
<evidence type="ECO:0000256" key="1">
    <source>
        <dbReference type="ARBA" id="ARBA00004196"/>
    </source>
</evidence>
<dbReference type="GO" id="GO:0005886">
    <property type="term" value="C:plasma membrane"/>
    <property type="evidence" value="ECO:0007669"/>
    <property type="project" value="UniProtKB-SubCell"/>
</dbReference>
<dbReference type="Gene3D" id="2.40.30.170">
    <property type="match status" value="1"/>
</dbReference>
<protein>
    <submittedName>
        <fullName evidence="8">Efflux transporter, RND family, MFP subunit</fullName>
    </submittedName>
</protein>
<evidence type="ECO:0000313" key="8">
    <source>
        <dbReference type="EMBL" id="EGB16063.1"/>
    </source>
</evidence>
<dbReference type="Gene3D" id="2.40.50.100">
    <property type="match status" value="1"/>
</dbReference>
<dbReference type="PANTHER" id="PTHR30158">
    <property type="entry name" value="ACRA/E-RELATED COMPONENT OF DRUG EFFLUX TRANSPORTER"/>
    <property type="match status" value="1"/>
</dbReference>
<dbReference type="InterPro" id="IPR006143">
    <property type="entry name" value="RND_pump_MFP"/>
</dbReference>
<feature type="domain" description="Multidrug resistance protein MdtA-like alpha-helical hairpin" evidence="4">
    <location>
        <begin position="116"/>
        <end position="185"/>
    </location>
</feature>
<dbReference type="InterPro" id="IPR058624">
    <property type="entry name" value="MdtA-like_HH"/>
</dbReference>
<comment type="similarity">
    <text evidence="2">Belongs to the membrane fusion protein (MFP) (TC 8.A.1) family.</text>
</comment>
<dbReference type="Gene3D" id="2.40.420.20">
    <property type="match status" value="1"/>
</dbReference>
<dbReference type="Pfam" id="PF25876">
    <property type="entry name" value="HH_MFP_RND"/>
    <property type="match status" value="1"/>
</dbReference>
<dbReference type="Pfam" id="PF25967">
    <property type="entry name" value="RND-MFP_C"/>
    <property type="match status" value="1"/>
</dbReference>
<organism evidence="8 9">
    <name type="scientific">Pseudodesulfovibrio mercurii</name>
    <dbReference type="NCBI Taxonomy" id="641491"/>
    <lineage>
        <taxon>Bacteria</taxon>
        <taxon>Pseudomonadati</taxon>
        <taxon>Thermodesulfobacteriota</taxon>
        <taxon>Desulfovibrionia</taxon>
        <taxon>Desulfovibrionales</taxon>
        <taxon>Desulfovibrionaceae</taxon>
    </lineage>
</organism>
<evidence type="ECO:0000259" key="6">
    <source>
        <dbReference type="Pfam" id="PF25944"/>
    </source>
</evidence>
<sequence>MQILSHSHFHFATGRAATVPLVLFCLLVLTGLAGCEDKTPEAKANRAPVEIGVEILHPQSVHLTTELPGRTTASLVADVRPQVDGIIRERLFREGSEVKAGDVLYRIEPSSYRAVYDSAVATLKKAQAALPSSENKAKRYSELIKDKAISSQDYEDARAIYESDLAAVASAKAEVERARINLGYTEIKAPISGRIEKSDLTPGALVTANQSVPLTTIRRLDPINVDMTQSSTSLLNLRQAIASGRIHVSGTIMAVKLKLENGTIYSHPGSLEFSETKVDESTGTFTVRAEFPNPDRLLLPGMYVRAIIEEGVIDNSYLVPQRAVSRNTKGQPVAMFVGQDNKVEERVLSVSRNVGNSWLVESGIGDGDKLVVEGSQFVRAGQVVTTKEMTVEDATGEVKPVQDAQPAQGAGAEG</sequence>
<dbReference type="EMBL" id="CP003220">
    <property type="protein sequence ID" value="EGB16063.1"/>
    <property type="molecule type" value="Genomic_DNA"/>
</dbReference>
<evidence type="ECO:0000259" key="7">
    <source>
        <dbReference type="Pfam" id="PF25967"/>
    </source>
</evidence>
<dbReference type="FunFam" id="2.40.420.20:FF:000001">
    <property type="entry name" value="Efflux RND transporter periplasmic adaptor subunit"/>
    <property type="match status" value="1"/>
</dbReference>
<reference evidence="8 9" key="1">
    <citation type="journal article" date="2011" name="J. Bacteriol.">
        <title>Genome sequence of the mercury-methylating strain Desulfovibrio desulfuricans ND132.</title>
        <authorList>
            <person name="Brown S.D."/>
            <person name="Gilmour C.C."/>
            <person name="Kucken A.M."/>
            <person name="Wall J.D."/>
            <person name="Elias D.A."/>
            <person name="Brandt C.C."/>
            <person name="Podar M."/>
            <person name="Chertkov O."/>
            <person name="Held B."/>
            <person name="Bruce D.C."/>
            <person name="Detter J.C."/>
            <person name="Tapia R."/>
            <person name="Han C.S."/>
            <person name="Goodwin L.A."/>
            <person name="Cheng J.F."/>
            <person name="Pitluck S."/>
            <person name="Woyke T."/>
            <person name="Mikhailova N."/>
            <person name="Ivanova N.N."/>
            <person name="Han J."/>
            <person name="Lucas S."/>
            <person name="Lapidus A.L."/>
            <person name="Land M.L."/>
            <person name="Hauser L.J."/>
            <person name="Palumbo A.V."/>
        </authorList>
    </citation>
    <scope>NUCLEOTIDE SEQUENCE [LARGE SCALE GENOMIC DNA]</scope>
    <source>
        <strain evidence="8 9">ND132</strain>
    </source>
</reference>
<dbReference type="eggNOG" id="COG0845">
    <property type="taxonomic scope" value="Bacteria"/>
</dbReference>